<gene>
    <name evidence="16" type="ORF">MB824_04145</name>
</gene>
<dbReference type="SUPFAM" id="SSF56931">
    <property type="entry name" value="Outer membrane phospholipase A (OMPLA)"/>
    <property type="match status" value="1"/>
</dbReference>
<evidence type="ECO:0000256" key="5">
    <source>
        <dbReference type="ARBA" id="ARBA00022452"/>
    </source>
</evidence>
<evidence type="ECO:0000256" key="15">
    <source>
        <dbReference type="RuleBase" id="RU366027"/>
    </source>
</evidence>
<keyword evidence="9 15" id="KW-0378">Hydrolase</keyword>
<dbReference type="Pfam" id="PF02253">
    <property type="entry name" value="PLA1"/>
    <property type="match status" value="1"/>
</dbReference>
<evidence type="ECO:0000256" key="6">
    <source>
        <dbReference type="ARBA" id="ARBA00022692"/>
    </source>
</evidence>
<dbReference type="RefSeq" id="WP_238746228.1">
    <property type="nucleotide sequence ID" value="NZ_JAKOOW010000017.1"/>
</dbReference>
<evidence type="ECO:0000256" key="11">
    <source>
        <dbReference type="ARBA" id="ARBA00022963"/>
    </source>
</evidence>
<reference evidence="16 17" key="1">
    <citation type="submission" date="2022-02" db="EMBL/GenBank/DDBJ databases">
        <title>Genome sequence data of Kingella unionensis sp. nov. strain CICC 24913 (CCUG 75125).</title>
        <authorList>
            <person name="Xiao M."/>
        </authorList>
    </citation>
    <scope>NUCLEOTIDE SEQUENCE [LARGE SCALE GENOMIC DNA]</scope>
    <source>
        <strain evidence="16 17">CICC 24913</strain>
    </source>
</reference>
<evidence type="ECO:0000256" key="8">
    <source>
        <dbReference type="ARBA" id="ARBA00022729"/>
    </source>
</evidence>
<dbReference type="Proteomes" id="UP001298424">
    <property type="component" value="Unassembled WGS sequence"/>
</dbReference>
<organism evidence="16 17">
    <name type="scientific">Kingella pumchi</name>
    <dbReference type="NCBI Taxonomy" id="2779506"/>
    <lineage>
        <taxon>Bacteria</taxon>
        <taxon>Pseudomonadati</taxon>
        <taxon>Pseudomonadota</taxon>
        <taxon>Betaproteobacteria</taxon>
        <taxon>Neisseriales</taxon>
        <taxon>Neisseriaceae</taxon>
        <taxon>Kingella</taxon>
    </lineage>
</organism>
<evidence type="ECO:0000256" key="7">
    <source>
        <dbReference type="ARBA" id="ARBA00022723"/>
    </source>
</evidence>
<evidence type="ECO:0000256" key="10">
    <source>
        <dbReference type="ARBA" id="ARBA00022837"/>
    </source>
</evidence>
<protein>
    <recommendedName>
        <fullName evidence="15">Phospholipase A1</fullName>
        <ecNumber evidence="15">3.1.1.32</ecNumber>
        <ecNumber evidence="15">3.1.1.4</ecNumber>
    </recommendedName>
    <alternativeName>
        <fullName evidence="15">Phosphatidylcholine 1-acylhydrolase</fullName>
    </alternativeName>
</protein>
<dbReference type="EC" id="3.1.1.32" evidence="15"/>
<keyword evidence="14 15" id="KW-0998">Cell outer membrane</keyword>
<comment type="subcellular location">
    <subcellularLocation>
        <location evidence="15">Cell outer membrane</location>
        <topology evidence="15">Multi-pass membrane protein</topology>
    </subcellularLocation>
    <text evidence="15">One of the very few enzymes located there.</text>
</comment>
<dbReference type="InterPro" id="IPR036541">
    <property type="entry name" value="PLipase_A1_sf"/>
</dbReference>
<comment type="cofactor">
    <cofactor evidence="15">
        <name>Ca(2+)</name>
        <dbReference type="ChEBI" id="CHEBI:29108"/>
    </cofactor>
    <text evidence="15">Binds 1 Ca(2+) ion per monomer. In the dimeric form the Ca(2+) is bound by different amino acids with binding of each Ca(2+) shared with ligands coming from each monomer. The Ca(2+) ion may have a role in catalysis.</text>
</comment>
<comment type="catalytic activity">
    <reaction evidence="2 15">
        <text>a 1,2-diacyl-sn-glycero-3-phosphocholine + H2O = a 1-acyl-sn-glycero-3-phosphocholine + a fatty acid + H(+)</text>
        <dbReference type="Rhea" id="RHEA:15801"/>
        <dbReference type="ChEBI" id="CHEBI:15377"/>
        <dbReference type="ChEBI" id="CHEBI:15378"/>
        <dbReference type="ChEBI" id="CHEBI:28868"/>
        <dbReference type="ChEBI" id="CHEBI:57643"/>
        <dbReference type="ChEBI" id="CHEBI:58168"/>
        <dbReference type="EC" id="3.1.1.4"/>
    </reaction>
</comment>
<evidence type="ECO:0000313" key="17">
    <source>
        <dbReference type="Proteomes" id="UP001298424"/>
    </source>
</evidence>
<evidence type="ECO:0000256" key="4">
    <source>
        <dbReference type="ARBA" id="ARBA00011702"/>
    </source>
</evidence>
<evidence type="ECO:0000256" key="2">
    <source>
        <dbReference type="ARBA" id="ARBA00001604"/>
    </source>
</evidence>
<evidence type="ECO:0000256" key="1">
    <source>
        <dbReference type="ARBA" id="ARBA00000111"/>
    </source>
</evidence>
<keyword evidence="8 15" id="KW-0732">Signal</keyword>
<comment type="function">
    <text evidence="15">Hydrolysis of phosphatidylcholine with phospholipase A2 (EC 3.1.1.4) and phospholipase A1 (EC 3.1.1.32) activities.</text>
</comment>
<comment type="caution">
    <text evidence="16">The sequence shown here is derived from an EMBL/GenBank/DDBJ whole genome shotgun (WGS) entry which is preliminary data.</text>
</comment>
<keyword evidence="13" id="KW-0472">Membrane</keyword>
<evidence type="ECO:0000313" key="16">
    <source>
        <dbReference type="EMBL" id="MCG6503688.1"/>
    </source>
</evidence>
<dbReference type="PANTHER" id="PTHR40457:SF1">
    <property type="entry name" value="PHOSPHOLIPASE A1"/>
    <property type="match status" value="1"/>
</dbReference>
<keyword evidence="5" id="KW-1134">Transmembrane beta strand</keyword>
<proteinExistence type="inferred from homology"/>
<evidence type="ECO:0000256" key="12">
    <source>
        <dbReference type="ARBA" id="ARBA00023098"/>
    </source>
</evidence>
<dbReference type="InterPro" id="IPR003187">
    <property type="entry name" value="PLipase_A1"/>
</dbReference>
<name>A0ABS9NMY7_9NEIS</name>
<comment type="catalytic activity">
    <reaction evidence="1 15">
        <text>a 1,2-diacyl-sn-glycero-3-phosphocholine + H2O = a 2-acyl-sn-glycero-3-phosphocholine + a fatty acid + H(+)</text>
        <dbReference type="Rhea" id="RHEA:18689"/>
        <dbReference type="ChEBI" id="CHEBI:15377"/>
        <dbReference type="ChEBI" id="CHEBI:15378"/>
        <dbReference type="ChEBI" id="CHEBI:28868"/>
        <dbReference type="ChEBI" id="CHEBI:57643"/>
        <dbReference type="ChEBI" id="CHEBI:57875"/>
        <dbReference type="EC" id="3.1.1.32"/>
    </reaction>
</comment>
<comment type="subunit">
    <text evidence="4 15">Homodimer; dimerization is reversible, and the dimeric form is the active one.</text>
</comment>
<keyword evidence="17" id="KW-1185">Reference proteome</keyword>
<feature type="signal peptide" evidence="15">
    <location>
        <begin position="1"/>
        <end position="18"/>
    </location>
</feature>
<dbReference type="PANTHER" id="PTHR40457">
    <property type="entry name" value="PHOSPHOLIPASE A1"/>
    <property type="match status" value="1"/>
</dbReference>
<sequence length="372" mass="42197">MKKTALLPLLLAAGAVHAENPQDAALSCTLIEDSIVRLACFDKIYGRQLPPSKPIVPHEGDQASKTVDLENSYRSSIESKSPQVVFSEANLPEHTADAYSDLSLLYDLDKNDENGLLSVREHNPMYLIPLWYRSSPNYYPQTPTRGVTVNDVHSEQKHLETKMQVSFKTKLLQDLFKTRADVWFGYTQQSNWQVYNQGKKSAPFRNSDYQPEIFITQPVKAALPFGGKLRMVGAGYVHQSNGQSRPLSRSWNRIYLMAGAEWGKFTVVPRVWARIDPSRKEKDDNPDIGKYMGYGDLRTSYRINEKHTLSTLTRFNFGSGKGAMEVSYTFPIKGKLKAYLQGFYGYGENLIDYNHKQKGIGLGVMFRDWDGL</sequence>
<keyword evidence="7 15" id="KW-0479">Metal-binding</keyword>
<keyword evidence="10 15" id="KW-0106">Calcium</keyword>
<evidence type="ECO:0000256" key="14">
    <source>
        <dbReference type="ARBA" id="ARBA00023237"/>
    </source>
</evidence>
<evidence type="ECO:0000256" key="9">
    <source>
        <dbReference type="ARBA" id="ARBA00022801"/>
    </source>
</evidence>
<dbReference type="EC" id="3.1.1.4" evidence="15"/>
<dbReference type="PRINTS" id="PR01486">
    <property type="entry name" value="PHPHLIPASEA1"/>
</dbReference>
<dbReference type="EMBL" id="JAKOOW010000017">
    <property type="protein sequence ID" value="MCG6503688.1"/>
    <property type="molecule type" value="Genomic_DNA"/>
</dbReference>
<dbReference type="Gene3D" id="2.40.230.10">
    <property type="entry name" value="Phospholipase A1"/>
    <property type="match status" value="1"/>
</dbReference>
<feature type="chain" id="PRO_5044995486" description="Phospholipase A1" evidence="15">
    <location>
        <begin position="19"/>
        <end position="372"/>
    </location>
</feature>
<keyword evidence="12 15" id="KW-0443">Lipid metabolism</keyword>
<comment type="similarity">
    <text evidence="3 15">Belongs to the phospholipase A1 family.</text>
</comment>
<accession>A0ABS9NMY7</accession>
<keyword evidence="6" id="KW-0812">Transmembrane</keyword>
<dbReference type="CDD" id="cd00541">
    <property type="entry name" value="OMPLA"/>
    <property type="match status" value="1"/>
</dbReference>
<evidence type="ECO:0000256" key="3">
    <source>
        <dbReference type="ARBA" id="ARBA00010525"/>
    </source>
</evidence>
<evidence type="ECO:0000256" key="13">
    <source>
        <dbReference type="ARBA" id="ARBA00023136"/>
    </source>
</evidence>
<keyword evidence="11 15" id="KW-0442">Lipid degradation</keyword>